<evidence type="ECO:0000256" key="5">
    <source>
        <dbReference type="ARBA" id="ARBA00022692"/>
    </source>
</evidence>
<feature type="transmembrane region" description="Helical" evidence="8">
    <location>
        <begin position="189"/>
        <end position="204"/>
    </location>
</feature>
<dbReference type="PANTHER" id="PTHR34975:SF2">
    <property type="entry name" value="SPORE GERMINATION PROTEIN A2"/>
    <property type="match status" value="1"/>
</dbReference>
<evidence type="ECO:0000256" key="7">
    <source>
        <dbReference type="ARBA" id="ARBA00023136"/>
    </source>
</evidence>
<dbReference type="Pfam" id="PF03845">
    <property type="entry name" value="Spore_permease"/>
    <property type="match status" value="1"/>
</dbReference>
<dbReference type="InterPro" id="IPR004761">
    <property type="entry name" value="Spore_GerAB"/>
</dbReference>
<reference evidence="9 10" key="1">
    <citation type="submission" date="2018-02" db="EMBL/GenBank/DDBJ databases">
        <title>Genomic Encyclopedia of Archaeal and Bacterial Type Strains, Phase II (KMG-II): from individual species to whole genera.</title>
        <authorList>
            <person name="Goeker M."/>
        </authorList>
    </citation>
    <scope>NUCLEOTIDE SEQUENCE [LARGE SCALE GENOMIC DNA]</scope>
    <source>
        <strain evidence="9 10">DSM 15099</strain>
    </source>
</reference>
<dbReference type="GO" id="GO:0009847">
    <property type="term" value="P:spore germination"/>
    <property type="evidence" value="ECO:0007669"/>
    <property type="project" value="InterPro"/>
</dbReference>
<comment type="subcellular location">
    <subcellularLocation>
        <location evidence="1">Membrane</location>
        <topology evidence="1">Multi-pass membrane protein</topology>
    </subcellularLocation>
</comment>
<feature type="transmembrane region" description="Helical" evidence="8">
    <location>
        <begin position="335"/>
        <end position="355"/>
    </location>
</feature>
<feature type="transmembrane region" description="Helical" evidence="8">
    <location>
        <begin position="36"/>
        <end position="55"/>
    </location>
</feature>
<name>A0A2S6G0K7_9CLOT</name>
<dbReference type="Proteomes" id="UP000239863">
    <property type="component" value="Unassembled WGS sequence"/>
</dbReference>
<dbReference type="OrthoDB" id="1894268at2"/>
<evidence type="ECO:0000256" key="1">
    <source>
        <dbReference type="ARBA" id="ARBA00004141"/>
    </source>
</evidence>
<dbReference type="PANTHER" id="PTHR34975">
    <property type="entry name" value="SPORE GERMINATION PROTEIN A2"/>
    <property type="match status" value="1"/>
</dbReference>
<keyword evidence="5 8" id="KW-0812">Transmembrane</keyword>
<evidence type="ECO:0000313" key="10">
    <source>
        <dbReference type="Proteomes" id="UP000239863"/>
    </source>
</evidence>
<comment type="similarity">
    <text evidence="2">Belongs to the amino acid-polyamine-organocation (APC) superfamily. Spore germination protein (SGP) (TC 2.A.3.9) family.</text>
</comment>
<feature type="transmembrane region" description="Helical" evidence="8">
    <location>
        <begin position="145"/>
        <end position="163"/>
    </location>
</feature>
<feature type="transmembrane region" description="Helical" evidence="8">
    <location>
        <begin position="115"/>
        <end position="133"/>
    </location>
</feature>
<feature type="transmembrane region" description="Helical" evidence="8">
    <location>
        <begin position="75"/>
        <end position="95"/>
    </location>
</feature>
<dbReference type="EMBL" id="PTIS01000001">
    <property type="protein sequence ID" value="PPK49454.1"/>
    <property type="molecule type" value="Genomic_DNA"/>
</dbReference>
<comment type="caution">
    <text evidence="9">The sequence shown here is derived from an EMBL/GenBank/DDBJ whole genome shotgun (WGS) entry which is preliminary data.</text>
</comment>
<keyword evidence="3" id="KW-0813">Transport</keyword>
<accession>A0A2S6G0K7</accession>
<feature type="transmembrane region" description="Helical" evidence="8">
    <location>
        <begin position="12"/>
        <end position="30"/>
    </location>
</feature>
<keyword evidence="4" id="KW-0309">Germination</keyword>
<evidence type="ECO:0000256" key="6">
    <source>
        <dbReference type="ARBA" id="ARBA00022989"/>
    </source>
</evidence>
<gene>
    <name evidence="9" type="ORF">BD821_101115</name>
</gene>
<proteinExistence type="inferred from homology"/>
<dbReference type="NCBIfam" id="TIGR00912">
    <property type="entry name" value="2A0309"/>
    <property type="match status" value="1"/>
</dbReference>
<evidence type="ECO:0000256" key="8">
    <source>
        <dbReference type="SAM" id="Phobius"/>
    </source>
</evidence>
<dbReference type="RefSeq" id="WP_104408852.1">
    <property type="nucleotide sequence ID" value="NZ_PTIS01000001.1"/>
</dbReference>
<keyword evidence="6 8" id="KW-1133">Transmembrane helix</keyword>
<dbReference type="Gene3D" id="1.20.1740.10">
    <property type="entry name" value="Amino acid/polyamine transporter I"/>
    <property type="match status" value="1"/>
</dbReference>
<evidence type="ECO:0000313" key="9">
    <source>
        <dbReference type="EMBL" id="PPK49454.1"/>
    </source>
</evidence>
<evidence type="ECO:0000256" key="2">
    <source>
        <dbReference type="ARBA" id="ARBA00007998"/>
    </source>
</evidence>
<dbReference type="AlphaFoldDB" id="A0A2S6G0K7"/>
<feature type="transmembrane region" description="Helical" evidence="8">
    <location>
        <begin position="304"/>
        <end position="323"/>
    </location>
</feature>
<dbReference type="STRING" id="37659.GCA_000703125_02843"/>
<dbReference type="GO" id="GO:0016020">
    <property type="term" value="C:membrane"/>
    <property type="evidence" value="ECO:0007669"/>
    <property type="project" value="UniProtKB-SubCell"/>
</dbReference>
<protein>
    <submittedName>
        <fullName evidence="9">Spore germination protein</fullName>
    </submittedName>
</protein>
<organism evidence="9 10">
    <name type="scientific">Clostridium algidicarnis DSM 15099</name>
    <dbReference type="NCBI Taxonomy" id="1121295"/>
    <lineage>
        <taxon>Bacteria</taxon>
        <taxon>Bacillati</taxon>
        <taxon>Bacillota</taxon>
        <taxon>Clostridia</taxon>
        <taxon>Eubacteriales</taxon>
        <taxon>Clostridiaceae</taxon>
        <taxon>Clostridium</taxon>
    </lineage>
</organism>
<feature type="transmembrane region" description="Helical" evidence="8">
    <location>
        <begin position="216"/>
        <end position="240"/>
    </location>
</feature>
<sequence length="366" mass="41715">MEKSLTNRQIALILYTTIVGYSISDFPKIASKAAGTGAWVSIIIITIFAILLTYIITKIQLINREKNFYEFNNVLFGRIPSLIIILVFIVYFLVSGSLIVRSYSEIIKISILRETPILAISTVFFMVIYYAVFKKIRVIGSLCEIYGMLSMLGFLFINFLILIKGKVINIKPIFDISEVSTYIKGSKDLIYPFLGMEILFFINLKGKESKSLFRHILGMIVIIGCMYIYVVESAIALVGVEDLVKYNSTTLNIILGIDLESLELFRRLDGLYIMVWTLNIVCACCVWTYGTISFISDICKDKKKYNLICVIVIIASFLISQYPRNIEEAKAIMKINNYIGLILVTIFPIILLITLKVKKYENKKKK</sequence>
<keyword evidence="7 8" id="KW-0472">Membrane</keyword>
<feature type="transmembrane region" description="Helical" evidence="8">
    <location>
        <begin position="271"/>
        <end position="292"/>
    </location>
</feature>
<evidence type="ECO:0000256" key="3">
    <source>
        <dbReference type="ARBA" id="ARBA00022448"/>
    </source>
</evidence>
<evidence type="ECO:0000256" key="4">
    <source>
        <dbReference type="ARBA" id="ARBA00022544"/>
    </source>
</evidence>